<dbReference type="Pfam" id="PF02536">
    <property type="entry name" value="mTERF"/>
    <property type="match status" value="1"/>
</dbReference>
<comment type="caution">
    <text evidence="4">The sequence shown here is derived from an EMBL/GenBank/DDBJ whole genome shotgun (WGS) entry which is preliminary data.</text>
</comment>
<gene>
    <name evidence="4" type="ORF">FRX31_017735</name>
</gene>
<dbReference type="OrthoDB" id="637682at2759"/>
<dbReference type="AlphaFoldDB" id="A0A7J6W7A6"/>
<evidence type="ECO:0000256" key="1">
    <source>
        <dbReference type="ARBA" id="ARBA00007692"/>
    </source>
</evidence>
<evidence type="ECO:0000313" key="5">
    <source>
        <dbReference type="Proteomes" id="UP000554482"/>
    </source>
</evidence>
<protein>
    <submittedName>
        <fullName evidence="4">Transcription termination factor like</fullName>
    </submittedName>
</protein>
<dbReference type="InterPro" id="IPR003690">
    <property type="entry name" value="MTERF"/>
</dbReference>
<sequence>MFVHAVRAYLGMGKAKRVAKLEIYRSFGWSDDEIRLAIRNQPTCICYSEDKLRVGLDFFMNKMKWEPQRLAKAPNVLGLSLEKRVFPRLKVLEILISKGLIPSSTHLVRPLFVSDANFINVYLTKNKDKAPDLLKLYQGKLFSPFLIAFGSIRV</sequence>
<keyword evidence="5" id="KW-1185">Reference proteome</keyword>
<comment type="similarity">
    <text evidence="1">Belongs to the mTERF family.</text>
</comment>
<dbReference type="Gene3D" id="1.25.70.10">
    <property type="entry name" value="Transcription termination factor 3, mitochondrial"/>
    <property type="match status" value="1"/>
</dbReference>
<keyword evidence="2" id="KW-0804">Transcription</keyword>
<dbReference type="EMBL" id="JABWDY010021047">
    <property type="protein sequence ID" value="KAF5192678.1"/>
    <property type="molecule type" value="Genomic_DNA"/>
</dbReference>
<accession>A0A7J6W7A6</accession>
<dbReference type="PANTHER" id="PTHR13068:SF236">
    <property type="entry name" value="OS02G0749800 PROTEIN"/>
    <property type="match status" value="1"/>
</dbReference>
<dbReference type="InterPro" id="IPR038538">
    <property type="entry name" value="MTERF_sf"/>
</dbReference>
<reference evidence="4 5" key="1">
    <citation type="submission" date="2020-06" db="EMBL/GenBank/DDBJ databases">
        <title>Transcriptomic and genomic resources for Thalictrum thalictroides and T. hernandezii: Facilitating candidate gene discovery in an emerging model plant lineage.</title>
        <authorList>
            <person name="Arias T."/>
            <person name="Riano-Pachon D.M."/>
            <person name="Di Stilio V.S."/>
        </authorList>
    </citation>
    <scope>NUCLEOTIDE SEQUENCE [LARGE SCALE GENOMIC DNA]</scope>
    <source>
        <strain evidence="5">cv. WT478/WT964</strain>
        <tissue evidence="4">Leaves</tissue>
    </source>
</reference>
<dbReference type="GO" id="GO:0006353">
    <property type="term" value="P:DNA-templated transcription termination"/>
    <property type="evidence" value="ECO:0007669"/>
    <property type="project" value="UniProtKB-KW"/>
</dbReference>
<keyword evidence="2" id="KW-0806">Transcription termination</keyword>
<keyword evidence="3" id="KW-0809">Transit peptide</keyword>
<proteinExistence type="inferred from homology"/>
<evidence type="ECO:0000313" key="4">
    <source>
        <dbReference type="EMBL" id="KAF5192678.1"/>
    </source>
</evidence>
<dbReference type="PANTHER" id="PTHR13068">
    <property type="entry name" value="CGI-12 PROTEIN-RELATED"/>
    <property type="match status" value="1"/>
</dbReference>
<name>A0A7J6W7A6_THATH</name>
<evidence type="ECO:0000256" key="2">
    <source>
        <dbReference type="ARBA" id="ARBA00022472"/>
    </source>
</evidence>
<dbReference type="Proteomes" id="UP000554482">
    <property type="component" value="Unassembled WGS sequence"/>
</dbReference>
<keyword evidence="2" id="KW-0805">Transcription regulation</keyword>
<evidence type="ECO:0000256" key="3">
    <source>
        <dbReference type="ARBA" id="ARBA00022946"/>
    </source>
</evidence>
<dbReference type="GO" id="GO:0003676">
    <property type="term" value="F:nucleic acid binding"/>
    <property type="evidence" value="ECO:0007669"/>
    <property type="project" value="InterPro"/>
</dbReference>
<organism evidence="4 5">
    <name type="scientific">Thalictrum thalictroides</name>
    <name type="common">Rue-anemone</name>
    <name type="synonym">Anemone thalictroides</name>
    <dbReference type="NCBI Taxonomy" id="46969"/>
    <lineage>
        <taxon>Eukaryota</taxon>
        <taxon>Viridiplantae</taxon>
        <taxon>Streptophyta</taxon>
        <taxon>Embryophyta</taxon>
        <taxon>Tracheophyta</taxon>
        <taxon>Spermatophyta</taxon>
        <taxon>Magnoliopsida</taxon>
        <taxon>Ranunculales</taxon>
        <taxon>Ranunculaceae</taxon>
        <taxon>Thalictroideae</taxon>
        <taxon>Thalictrum</taxon>
    </lineage>
</organism>